<dbReference type="EMBL" id="LR798374">
    <property type="protein sequence ID" value="CAB5227485.1"/>
    <property type="molecule type" value="Genomic_DNA"/>
</dbReference>
<gene>
    <name evidence="3" type="ORF">UFOVP1074_45</name>
    <name evidence="4" type="ORF">UFOVP1310_36</name>
    <name evidence="5" type="ORF">UFOVP1424_36</name>
    <name evidence="6" type="ORF">UFOVP1521_36</name>
    <name evidence="1" type="ORF">UFOVP899_59</name>
    <name evidence="2" type="ORF">UFOVP987_58</name>
</gene>
<name>A0A6J5QJT2_9CAUD</name>
<dbReference type="EMBL" id="LR797006">
    <property type="protein sequence ID" value="CAB4181215.1"/>
    <property type="molecule type" value="Genomic_DNA"/>
</dbReference>
<evidence type="ECO:0000313" key="2">
    <source>
        <dbReference type="EMBL" id="CAB4176769.1"/>
    </source>
</evidence>
<proteinExistence type="predicted"/>
<evidence type="ECO:0000313" key="6">
    <source>
        <dbReference type="EMBL" id="CAB5227485.1"/>
    </source>
</evidence>
<evidence type="ECO:0000313" key="3">
    <source>
        <dbReference type="EMBL" id="CAB4181215.1"/>
    </source>
</evidence>
<dbReference type="EMBL" id="LR797362">
    <property type="protein sequence ID" value="CAB4210669.1"/>
    <property type="molecule type" value="Genomic_DNA"/>
</dbReference>
<accession>A0A6J5QJT2</accession>
<dbReference type="EMBL" id="LR796935">
    <property type="protein sequence ID" value="CAB4176769.1"/>
    <property type="molecule type" value="Genomic_DNA"/>
</dbReference>
<sequence>MNITSSNTPCQQKNHKFINKSGVFGNVCYKDINDYSDVLNIKVSIDPFNACNIRFKAPEISPKIEIFINNLFKNDKFFPAVSMIIGSILHIIEAEFKAIDGEVWKKIPDKILKKVCLDLYDLKTYTRVRNFLKKTGMCEIKHLSERRKTTDSEGKASTQRDTTCWYNITMLRTLLNQYGVTKQMLWDYAWVKSSKVREAYKRAGILAKSENTLRRKKLFTLLKIAQKKNVVSSNIKNKVYYNNNEKIENFEIKKEIFSIKSVYSPYHRLRDFTQERLDRENNVKKPNPTPINYASNNYIKQVVQKLNCKYDKGYAKLEEKIIDDNLDTALDRMLQSIKVVKKKY</sequence>
<organism evidence="3">
    <name type="scientific">uncultured Caudovirales phage</name>
    <dbReference type="NCBI Taxonomy" id="2100421"/>
    <lineage>
        <taxon>Viruses</taxon>
        <taxon>Duplodnaviria</taxon>
        <taxon>Heunggongvirae</taxon>
        <taxon>Uroviricota</taxon>
        <taxon>Caudoviricetes</taxon>
        <taxon>Peduoviridae</taxon>
        <taxon>Maltschvirus</taxon>
        <taxon>Maltschvirus maltsch</taxon>
    </lineage>
</organism>
<evidence type="ECO:0000313" key="4">
    <source>
        <dbReference type="EMBL" id="CAB4198051.1"/>
    </source>
</evidence>
<protein>
    <submittedName>
        <fullName evidence="3">Uncharacterized protein</fullName>
    </submittedName>
</protein>
<reference evidence="3" key="1">
    <citation type="submission" date="2020-05" db="EMBL/GenBank/DDBJ databases">
        <authorList>
            <person name="Chiriac C."/>
            <person name="Salcher M."/>
            <person name="Ghai R."/>
            <person name="Kavagutti S V."/>
        </authorList>
    </citation>
    <scope>NUCLEOTIDE SEQUENCE</scope>
</reference>
<dbReference type="EMBL" id="LR796840">
    <property type="protein sequence ID" value="CAB4169186.1"/>
    <property type="molecule type" value="Genomic_DNA"/>
</dbReference>
<dbReference type="EMBL" id="LR797262">
    <property type="protein sequence ID" value="CAB4198051.1"/>
    <property type="molecule type" value="Genomic_DNA"/>
</dbReference>
<evidence type="ECO:0000313" key="1">
    <source>
        <dbReference type="EMBL" id="CAB4169186.1"/>
    </source>
</evidence>
<evidence type="ECO:0000313" key="5">
    <source>
        <dbReference type="EMBL" id="CAB4210669.1"/>
    </source>
</evidence>